<evidence type="ECO:0000256" key="1">
    <source>
        <dbReference type="SAM" id="MobiDB-lite"/>
    </source>
</evidence>
<dbReference type="KEGG" id="hsw:Hsw_3350"/>
<evidence type="ECO:0000313" key="3">
    <source>
        <dbReference type="Proteomes" id="UP000019423"/>
    </source>
</evidence>
<reference evidence="2 3" key="1">
    <citation type="submission" date="2014-01" db="EMBL/GenBank/DDBJ databases">
        <title>Complete genome sequence of ionizing-radiation resistance bacterium Hymenobacter swuensis DY53.</title>
        <authorList>
            <person name="Jung J.-H."/>
            <person name="Jeong S.-W."/>
            <person name="Joe M.-H."/>
            <person name="Cho y.-j."/>
            <person name="Kim M.-K."/>
            <person name="Lim S.-Y."/>
        </authorList>
    </citation>
    <scope>NUCLEOTIDE SEQUENCE [LARGE SCALE GENOMIC DNA]</scope>
    <source>
        <strain evidence="2 3">DY53</strain>
    </source>
</reference>
<sequence length="417" mass="47045">MNLHERLRAQVTGTPTTTVHAKAGRRSVSSRIQEHQTARLRADLGHWRMALSNAENKAYPDRTELYRLYREAIIDAHLTSVLETRTLNILCQPFKVVSIKGQVEDEKLTRQLMTPWFFAILKEAMEAIYWGAKVVELGVPVDGEFSSVEAIQPEMVVPEWGLIRSAPGSTGGILYREGAEAQWLVQLGDPKELGLLHKAIPHVIWKKNSMQAWAEYCDRFALPVRTVEMDLGDEDRVEVENMLRNMGRAAYAILPPGASNFTYHTPQNFQQGVFSGMIDYPNAELSKLVLGQTMTTDNGSSRSQAEVHERVSEKYTKADKMYLRNLVMWELWDRLLLHGYPVAGFEFKWDESENLGKKEQWDIVQGIMQHSGYRVPAKYILDTFGVEVEEKPEPEVVPTPGAIGTNPAAKPAPAPGK</sequence>
<dbReference type="HOGENOM" id="CLU_051131_0_0_10"/>
<name>W8FBA3_9BACT</name>
<dbReference type="AlphaFoldDB" id="W8FBA3"/>
<gene>
    <name evidence="2" type="ORF">Hsw_3350</name>
</gene>
<dbReference type="eggNOG" id="COG4383">
    <property type="taxonomic scope" value="Bacteria"/>
</dbReference>
<keyword evidence="3" id="KW-1185">Reference proteome</keyword>
<proteinExistence type="predicted"/>
<feature type="region of interest" description="Disordered" evidence="1">
    <location>
        <begin position="391"/>
        <end position="417"/>
    </location>
</feature>
<dbReference type="InterPro" id="IPR009279">
    <property type="entry name" value="Portal_Mu"/>
</dbReference>
<dbReference type="Pfam" id="PF06074">
    <property type="entry name" value="Portal_Mu"/>
    <property type="match status" value="1"/>
</dbReference>
<protein>
    <recommendedName>
        <fullName evidence="4">DUF935 family protein</fullName>
    </recommendedName>
</protein>
<dbReference type="EMBL" id="CP007145">
    <property type="protein sequence ID" value="AHJ98945.1"/>
    <property type="molecule type" value="Genomic_DNA"/>
</dbReference>
<dbReference type="RefSeq" id="WP_044003045.1">
    <property type="nucleotide sequence ID" value="NZ_CP007145.1"/>
</dbReference>
<dbReference type="PATRIC" id="fig|1227739.3.peg.3516"/>
<dbReference type="STRING" id="1227739.Hsw_3350"/>
<dbReference type="Proteomes" id="UP000019423">
    <property type="component" value="Chromosome"/>
</dbReference>
<accession>W8FBA3</accession>
<evidence type="ECO:0000313" key="2">
    <source>
        <dbReference type="EMBL" id="AHJ98945.1"/>
    </source>
</evidence>
<organism evidence="2 3">
    <name type="scientific">Hymenobacter swuensis DY53</name>
    <dbReference type="NCBI Taxonomy" id="1227739"/>
    <lineage>
        <taxon>Bacteria</taxon>
        <taxon>Pseudomonadati</taxon>
        <taxon>Bacteroidota</taxon>
        <taxon>Cytophagia</taxon>
        <taxon>Cytophagales</taxon>
        <taxon>Hymenobacteraceae</taxon>
        <taxon>Hymenobacter</taxon>
    </lineage>
</organism>
<evidence type="ECO:0008006" key="4">
    <source>
        <dbReference type="Google" id="ProtNLM"/>
    </source>
</evidence>